<dbReference type="Proteomes" id="UP001589589">
    <property type="component" value="Unassembled WGS sequence"/>
</dbReference>
<comment type="caution">
    <text evidence="1">The sequence shown here is derived from an EMBL/GenBank/DDBJ whole genome shotgun (WGS) entry which is preliminary data.</text>
</comment>
<dbReference type="RefSeq" id="WP_290263209.1">
    <property type="nucleotide sequence ID" value="NZ_JAUFQQ010000003.1"/>
</dbReference>
<organism evidence="1 2">
    <name type="scientific">Flavobacterium branchiarum</name>
    <dbReference type="NCBI Taxonomy" id="1114870"/>
    <lineage>
        <taxon>Bacteria</taxon>
        <taxon>Pseudomonadati</taxon>
        <taxon>Bacteroidota</taxon>
        <taxon>Flavobacteriia</taxon>
        <taxon>Flavobacteriales</taxon>
        <taxon>Flavobacteriaceae</taxon>
        <taxon>Flavobacterium</taxon>
    </lineage>
</organism>
<proteinExistence type="predicted"/>
<name>A0ABV5FRJ0_9FLAO</name>
<protein>
    <recommendedName>
        <fullName evidence="3">Protein SirB1 N-terminal domain-containing protein</fullName>
    </recommendedName>
</protein>
<gene>
    <name evidence="1" type="ORF">ACFFUQ_19220</name>
</gene>
<dbReference type="EMBL" id="JBHMEX010000061">
    <property type="protein sequence ID" value="MFB9066151.1"/>
    <property type="molecule type" value="Genomic_DNA"/>
</dbReference>
<evidence type="ECO:0000313" key="1">
    <source>
        <dbReference type="EMBL" id="MFB9066151.1"/>
    </source>
</evidence>
<evidence type="ECO:0008006" key="3">
    <source>
        <dbReference type="Google" id="ProtNLM"/>
    </source>
</evidence>
<sequence>MKLTEIILSISLFLSTILTSGQVRFPSPNDHYTPFNTNPHPNFPNAPRIDIFDKNDFLGLKQQQQITEQQNRQLIRENELIERRKKERLKLISSWSNQSKNSNYVPPTFSNLKGTEYYRNVYDKMLTLNKENFSVKDVNFEIENAYFENKLDKDLFDKTIKQTGKFLIAKMKELNYDVNSNALKNFMLFEFFTQPLEVNGFKEKHFPIKYDFEDYSGNKDLSKMFVTKLMRTGTGQCHSMPLYYLILAEEIGAKAYLALSPNHMYIKFQDETGKWYNLELTRGVYTVSSFILNSGFIKAEAIQNRIYMKGLSKQQLLSQFYTDLAVGYVQKYGYDGFIEKVINKAIELYPNNINANMLKANYDNAFFRYVTNKIGINPEDNKELQKINAYPQAVHLLNKSNKQYKRIKDLGYQHMPAEAYENWLGSLKDAKHKQENETVKKQFKGLIIKKQKD</sequence>
<accession>A0ABV5FRJ0</accession>
<reference evidence="1 2" key="1">
    <citation type="submission" date="2024-09" db="EMBL/GenBank/DDBJ databases">
        <authorList>
            <person name="Sun Q."/>
            <person name="Mori K."/>
        </authorList>
    </citation>
    <scope>NUCLEOTIDE SEQUENCE [LARGE SCALE GENOMIC DNA]</scope>
    <source>
        <strain evidence="1 2">CECT 7908</strain>
    </source>
</reference>
<keyword evidence="2" id="KW-1185">Reference proteome</keyword>
<evidence type="ECO:0000313" key="2">
    <source>
        <dbReference type="Proteomes" id="UP001589589"/>
    </source>
</evidence>